<proteinExistence type="predicted"/>
<feature type="domain" description="Homing endonuclease LAGLIDADG" evidence="1">
    <location>
        <begin position="11"/>
        <end position="110"/>
    </location>
</feature>
<evidence type="ECO:0000259" key="1">
    <source>
        <dbReference type="Pfam" id="PF00961"/>
    </source>
</evidence>
<dbReference type="OrthoDB" id="5412286at2759"/>
<dbReference type="InterPro" id="IPR004860">
    <property type="entry name" value="LAGLIDADG_dom"/>
</dbReference>
<keyword evidence="3" id="KW-1185">Reference proteome</keyword>
<comment type="caution">
    <text evidence="2">The sequence shown here is derived from an EMBL/GenBank/DDBJ whole genome shotgun (WGS) entry which is preliminary data.</text>
</comment>
<gene>
    <name evidence="2" type="ORF">INT45_008357</name>
</gene>
<dbReference type="AlphaFoldDB" id="A0A8H7RXP2"/>
<accession>A0A8H7RXP2</accession>
<dbReference type="Proteomes" id="UP000646827">
    <property type="component" value="Unassembled WGS sequence"/>
</dbReference>
<dbReference type="EMBL" id="JAEPRB010000191">
    <property type="protein sequence ID" value="KAG2219182.1"/>
    <property type="molecule type" value="Genomic_DNA"/>
</dbReference>
<dbReference type="Gene3D" id="3.10.28.10">
    <property type="entry name" value="Homing endonucleases"/>
    <property type="match status" value="2"/>
</dbReference>
<organism evidence="2 3">
    <name type="scientific">Circinella minor</name>
    <dbReference type="NCBI Taxonomy" id="1195481"/>
    <lineage>
        <taxon>Eukaryota</taxon>
        <taxon>Fungi</taxon>
        <taxon>Fungi incertae sedis</taxon>
        <taxon>Mucoromycota</taxon>
        <taxon>Mucoromycotina</taxon>
        <taxon>Mucoromycetes</taxon>
        <taxon>Mucorales</taxon>
        <taxon>Lichtheimiaceae</taxon>
        <taxon>Circinella</taxon>
    </lineage>
</organism>
<dbReference type="PANTHER" id="PTHR36181:SF2">
    <property type="entry name" value="INTRON-ENCODED ENDONUCLEASE AI3-RELATED"/>
    <property type="match status" value="1"/>
</dbReference>
<name>A0A8H7RXP2_9FUNG</name>
<protein>
    <recommendedName>
        <fullName evidence="1">Homing endonuclease LAGLIDADG domain-containing protein</fullName>
    </recommendedName>
</protein>
<evidence type="ECO:0000313" key="3">
    <source>
        <dbReference type="Proteomes" id="UP000646827"/>
    </source>
</evidence>
<dbReference type="InterPro" id="IPR027434">
    <property type="entry name" value="Homing_endonucl"/>
</dbReference>
<dbReference type="SUPFAM" id="SSF55608">
    <property type="entry name" value="Homing endonucleases"/>
    <property type="match status" value="2"/>
</dbReference>
<dbReference type="GO" id="GO:0004519">
    <property type="term" value="F:endonuclease activity"/>
    <property type="evidence" value="ECO:0007669"/>
    <property type="project" value="InterPro"/>
</dbReference>
<feature type="domain" description="Homing endonuclease LAGLIDADG" evidence="1">
    <location>
        <begin position="178"/>
        <end position="271"/>
    </location>
</feature>
<evidence type="ECO:0000313" key="2">
    <source>
        <dbReference type="EMBL" id="KAG2219182.1"/>
    </source>
</evidence>
<reference evidence="2 3" key="1">
    <citation type="submission" date="2020-12" db="EMBL/GenBank/DDBJ databases">
        <title>Metabolic potential, ecology and presence of endohyphal bacteria is reflected in genomic diversity of Mucoromycotina.</title>
        <authorList>
            <person name="Muszewska A."/>
            <person name="Okrasinska A."/>
            <person name="Steczkiewicz K."/>
            <person name="Drgas O."/>
            <person name="Orlowska M."/>
            <person name="Perlinska-Lenart U."/>
            <person name="Aleksandrzak-Piekarczyk T."/>
            <person name="Szatraj K."/>
            <person name="Zielenkiewicz U."/>
            <person name="Pilsyk S."/>
            <person name="Malc E."/>
            <person name="Mieczkowski P."/>
            <person name="Kruszewska J.S."/>
            <person name="Biernat P."/>
            <person name="Pawlowska J."/>
        </authorList>
    </citation>
    <scope>NUCLEOTIDE SEQUENCE [LARGE SCALE GENOMIC DNA]</scope>
    <source>
        <strain evidence="2 3">CBS 142.35</strain>
    </source>
</reference>
<dbReference type="Pfam" id="PF00961">
    <property type="entry name" value="LAGLIDADG_1"/>
    <property type="match status" value="2"/>
</dbReference>
<sequence>MFTNKSLSAYISGFTQADGNFHIALEKATKSTLGLRVKPKFSLSQHISAKPFFEYLKTHLDVGYVYTSRSDVNFSVNSLPQIKNKILPLFDEYPLRDGKLNSYLRFKQVVKMMDNKQHLTKEGLAKIIHISYSMNPIGSLRTEENKLKLLKSIGYDQEIYLENLSIPNLSPINPDFVSGLTDGDGSFFISFRSNGRVTPSYTVIQDNSCRNVLEELVRYFNCGKVYDLKSNSCRFQVENLDDIINKVIPHFNNYLLLTEKKTHFEIFSKACELMQSNSHKTQEGFLELINLAYDMNKDGKGRKLSKDEFIEFMRSKSKLPLDTNNFDKTNITSNLSLIGSS</sequence>
<dbReference type="InterPro" id="IPR051289">
    <property type="entry name" value="LAGLIDADG_Endonuclease"/>
</dbReference>
<dbReference type="PANTHER" id="PTHR36181">
    <property type="entry name" value="INTRON-ENCODED ENDONUCLEASE AI3-RELATED"/>
    <property type="match status" value="1"/>
</dbReference>
<dbReference type="GO" id="GO:0005739">
    <property type="term" value="C:mitochondrion"/>
    <property type="evidence" value="ECO:0007669"/>
    <property type="project" value="UniProtKB-ARBA"/>
</dbReference>